<gene>
    <name evidence="4" type="ORF">PARMNEM_LOCUS9266</name>
</gene>
<proteinExistence type="predicted"/>
<dbReference type="EMBL" id="CAVLGL010000082">
    <property type="protein sequence ID" value="CAK1588656.1"/>
    <property type="molecule type" value="Genomic_DNA"/>
</dbReference>
<evidence type="ECO:0000313" key="5">
    <source>
        <dbReference type="Proteomes" id="UP001314205"/>
    </source>
</evidence>
<protein>
    <recommendedName>
        <fullName evidence="3">DDE Tnp4 domain-containing protein</fullName>
    </recommendedName>
</protein>
<organism evidence="4 5">
    <name type="scientific">Parnassius mnemosyne</name>
    <name type="common">clouded apollo</name>
    <dbReference type="NCBI Taxonomy" id="213953"/>
    <lineage>
        <taxon>Eukaryota</taxon>
        <taxon>Metazoa</taxon>
        <taxon>Ecdysozoa</taxon>
        <taxon>Arthropoda</taxon>
        <taxon>Hexapoda</taxon>
        <taxon>Insecta</taxon>
        <taxon>Pterygota</taxon>
        <taxon>Neoptera</taxon>
        <taxon>Endopterygota</taxon>
        <taxon>Lepidoptera</taxon>
        <taxon>Glossata</taxon>
        <taxon>Ditrysia</taxon>
        <taxon>Papilionoidea</taxon>
        <taxon>Papilionidae</taxon>
        <taxon>Parnassiinae</taxon>
        <taxon>Parnassini</taxon>
        <taxon>Parnassius</taxon>
        <taxon>Driopa</taxon>
    </lineage>
</organism>
<dbReference type="Pfam" id="PF13359">
    <property type="entry name" value="DDE_Tnp_4"/>
    <property type="match status" value="1"/>
</dbReference>
<comment type="cofactor">
    <cofactor evidence="1">
        <name>a divalent metal cation</name>
        <dbReference type="ChEBI" id="CHEBI:60240"/>
    </cofactor>
</comment>
<keyword evidence="5" id="KW-1185">Reference proteome</keyword>
<dbReference type="InterPro" id="IPR027806">
    <property type="entry name" value="HARBI1_dom"/>
</dbReference>
<evidence type="ECO:0000259" key="3">
    <source>
        <dbReference type="Pfam" id="PF13359"/>
    </source>
</evidence>
<evidence type="ECO:0000313" key="4">
    <source>
        <dbReference type="EMBL" id="CAK1588656.1"/>
    </source>
</evidence>
<keyword evidence="2" id="KW-0479">Metal-binding</keyword>
<sequence>MVVVLALVDADYNFIFVDCGYKGRISGGGVYRNTEFYKKLCRSELNLSQPDFLPLKEEKTPYVFGADSAFVLTVDIMKPYPGNHNKGTKERVFNYRLSRARRMVENAFGILSSVFRVLRKPILLQLNKVTDILVVMTCVKIKANIYTSWQF</sequence>
<comment type="caution">
    <text evidence="4">The sequence shown here is derived from an EMBL/GenBank/DDBJ whole genome shotgun (WGS) entry which is preliminary data.</text>
</comment>
<dbReference type="AlphaFoldDB" id="A0AAV1KZW2"/>
<evidence type="ECO:0000256" key="1">
    <source>
        <dbReference type="ARBA" id="ARBA00001968"/>
    </source>
</evidence>
<feature type="domain" description="DDE Tnp4" evidence="3">
    <location>
        <begin position="2"/>
        <end position="137"/>
    </location>
</feature>
<reference evidence="4 5" key="1">
    <citation type="submission" date="2023-11" db="EMBL/GenBank/DDBJ databases">
        <authorList>
            <person name="Hedman E."/>
            <person name="Englund M."/>
            <person name="Stromberg M."/>
            <person name="Nyberg Akerstrom W."/>
            <person name="Nylinder S."/>
            <person name="Jareborg N."/>
            <person name="Kallberg Y."/>
            <person name="Kronander E."/>
        </authorList>
    </citation>
    <scope>NUCLEOTIDE SEQUENCE [LARGE SCALE GENOMIC DNA]</scope>
</reference>
<evidence type="ECO:0000256" key="2">
    <source>
        <dbReference type="ARBA" id="ARBA00022723"/>
    </source>
</evidence>
<accession>A0AAV1KZW2</accession>
<name>A0AAV1KZW2_9NEOP</name>
<dbReference type="Proteomes" id="UP001314205">
    <property type="component" value="Unassembled WGS sequence"/>
</dbReference>
<dbReference type="GO" id="GO:0046872">
    <property type="term" value="F:metal ion binding"/>
    <property type="evidence" value="ECO:0007669"/>
    <property type="project" value="UniProtKB-KW"/>
</dbReference>